<dbReference type="PANTHER" id="PTHR24148">
    <property type="entry name" value="ANKYRIN REPEAT DOMAIN-CONTAINING PROTEIN 39 HOMOLOG-RELATED"/>
    <property type="match status" value="1"/>
</dbReference>
<feature type="domain" description="Heterokaryon incompatibility" evidence="2">
    <location>
        <begin position="176"/>
        <end position="347"/>
    </location>
</feature>
<sequence length="1107" mass="125305">MATDTTELGKGEVPPHPPPSGPKRERWSGWAAWDQYCRVRQQERRLDAIRQFIIPSIDYFYSLDKESLRTIKLLSLDFPEPPDLDNCPCDTVDDYLQDVYRMVLNIALPRNLDGRTRCGTRQTTLGRYLQPYKSLEVSTFSSLIRLLEVLPSVNENEPVLTKLFTADLDSDDRPFYEALSYAWGEMSQAGEGQKYHIHVNGYKRAVTPNLHGALSSLRHAHYPRTLWVDSICINQADDEERSQQVELMARIYVEAHRVLVYLGSSTPSSVHLFSTLQHLLENTDDDARQEKHQQDERDYEHERGNYYDGAADPGFWKICHDAGPDLIEGLIDLCTRTWWTRVWVLQEYTLNKRDPVFYCGRLKIANAVLAKNFSRLYDWVEHRKRHNTPLKNCPHPACSITIIPNKDAIEIQDCDLEREGEEQRNAEECGVLKFTDQKDARSLLPKQGSLEREWSAWGQRVWRTNHVLNWRYYCSTASLPIFSSMGMQAQCTIPHDAVYGLRELMDPLFRSLFPPDYTIPISTLFTRLAVYVLVADMNTNIFWYFPHRLRDSLLEGEAQLETREEVDVPSWVPDFTRPRAPTAAEPSPSHATLKSGDWELGPHIFDRVLFMSGLLLDEIVEVFPLPSHDPFLLLQQLWYVERLYMDPGYLHRDDEQQRETLYKMLTALNGITAYPSIAWATQGASNPTIDVSIVEIIGELAKLQQLLAESLRSYLDKIPSIVDAIMGKEQRGDEESTGRAYEGSDREDASGLAPAVSALHVSTSDSGGIPSMDRKGYILQIGKRLFELFDFLAMAPTWTDFVGICAFDYHNLRAQVLHRLCIVSAQKIADTIGQMPGYEYLQERLGPRQRTSECGTTHAPVVYGRYLKAIENGTCHPLETHFGEGFVIDLAAKIHKAMATMIGLEGDTVFKAVDAQVVPQEAGRESAEKPQHIACTIPAAWLSDALSEGWQGEERVAYNGDLSSLGFPHFEDGHPFGTLTRWRQPSRPIKYDVHTGLQCVVEALAGRELFLTETGLVGLTGVGVAGVQRGDDIFMLHGMSYLLIARLEPPSDLGAARKSRREMSTRGMRREIVGTSTVKGIDPKDGAVEGATIPSWFKPITDARGRY</sequence>
<dbReference type="Proteomes" id="UP000775872">
    <property type="component" value="Unassembled WGS sequence"/>
</dbReference>
<comment type="caution">
    <text evidence="3">The sequence shown here is derived from an EMBL/GenBank/DDBJ whole genome shotgun (WGS) entry which is preliminary data.</text>
</comment>
<accession>A0A9N9Z1D4</accession>
<organism evidence="3 4">
    <name type="scientific">Clonostachys solani</name>
    <dbReference type="NCBI Taxonomy" id="160281"/>
    <lineage>
        <taxon>Eukaryota</taxon>
        <taxon>Fungi</taxon>
        <taxon>Dikarya</taxon>
        <taxon>Ascomycota</taxon>
        <taxon>Pezizomycotina</taxon>
        <taxon>Sordariomycetes</taxon>
        <taxon>Hypocreomycetidae</taxon>
        <taxon>Hypocreales</taxon>
        <taxon>Bionectriaceae</taxon>
        <taxon>Clonostachys</taxon>
    </lineage>
</organism>
<evidence type="ECO:0000313" key="4">
    <source>
        <dbReference type="Proteomes" id="UP000775872"/>
    </source>
</evidence>
<feature type="non-terminal residue" evidence="3">
    <location>
        <position position="1"/>
    </location>
</feature>
<dbReference type="PANTHER" id="PTHR24148:SF82">
    <property type="entry name" value="HETEROKARYON INCOMPATIBILITY DOMAIN-CONTAINING PROTEIN"/>
    <property type="match status" value="1"/>
</dbReference>
<proteinExistence type="predicted"/>
<dbReference type="EMBL" id="CABFOC020000021">
    <property type="protein sequence ID" value="CAH0047284.1"/>
    <property type="molecule type" value="Genomic_DNA"/>
</dbReference>
<protein>
    <recommendedName>
        <fullName evidence="2">Heterokaryon incompatibility domain-containing protein</fullName>
    </recommendedName>
</protein>
<evidence type="ECO:0000256" key="1">
    <source>
        <dbReference type="SAM" id="MobiDB-lite"/>
    </source>
</evidence>
<evidence type="ECO:0000259" key="2">
    <source>
        <dbReference type="Pfam" id="PF06985"/>
    </source>
</evidence>
<keyword evidence="4" id="KW-1185">Reference proteome</keyword>
<dbReference type="Pfam" id="PF06985">
    <property type="entry name" value="HET"/>
    <property type="match status" value="1"/>
</dbReference>
<dbReference type="AlphaFoldDB" id="A0A9N9Z1D4"/>
<feature type="region of interest" description="Disordered" evidence="1">
    <location>
        <begin position="1"/>
        <end position="26"/>
    </location>
</feature>
<dbReference type="OrthoDB" id="5029321at2759"/>
<name>A0A9N9Z1D4_9HYPO</name>
<reference evidence="3" key="1">
    <citation type="submission" date="2021-10" db="EMBL/GenBank/DDBJ databases">
        <authorList>
            <person name="Piombo E."/>
        </authorList>
    </citation>
    <scope>NUCLEOTIDE SEQUENCE</scope>
</reference>
<dbReference type="InterPro" id="IPR052895">
    <property type="entry name" value="HetReg/Transcr_Mod"/>
</dbReference>
<gene>
    <name evidence="3" type="ORF">CSOL1703_00018140</name>
</gene>
<dbReference type="InterPro" id="IPR010730">
    <property type="entry name" value="HET"/>
</dbReference>
<evidence type="ECO:0000313" key="3">
    <source>
        <dbReference type="EMBL" id="CAH0047284.1"/>
    </source>
</evidence>